<feature type="region of interest" description="Disordered" evidence="1">
    <location>
        <begin position="183"/>
        <end position="228"/>
    </location>
</feature>
<feature type="compositionally biased region" description="Polar residues" evidence="1">
    <location>
        <begin position="97"/>
        <end position="111"/>
    </location>
</feature>
<sequence>MEESQTLTAGPLSSSKKVIPSTTQLVGLASWIAKPLDIVGPKTSNLYSAPSARDSVSRAGCGSHFFTSWESYSRSYFGGLSFLTDQEVSRTRRSVQLPDQTGDTPTPEEMSQMNRTEKMILSKGGIFLRKRLPGIITTSIIMTPTQIGLTKNRRLINIASKYDQYVREGSTPEQAANKIELERQQPAPQPTQPQQSQDPTRTETLSGDESVTGGPSDPAPSGSRTKRQVTARLDVLANTIPVRCVQSTSWKTDEQLSQSIPYSAIYTSIVQRLNDPSATGALGALARGPSIRDGTSLISLAAHLANDTGSVMEIAPVVRATCMGLSVSSECYDTDPIQFRVFRNFTRTEVTATHIYKPDVPPVSCNIMAVGVDIFTSFMIDKTGPLDQAGDFKYQNADVTWTAVPVRAAMMNQFYIIPYIASFVTSELWAGRTSFNIGGNYTLTAGANVAAEINLLPCANNVYIPGPADILLVLLDSSSTFAQTNLTIMGTQVPLYGGAPVNPVPFTTMFDDWFKEANVGRIPMDCATAVNTISSMLGVENSTNLGLSIAAELYGCQFNGINIPVIASTTGPPTPDYTKPGGGAYRIDLQDVPMQTGSPIIAKGITTNAALITPLITSYNFTGISPWCLPPTGMVKTKSVTVGTDTYPVWAQAVPDYYSFNYTATTVNSVARVAIAMQLVITTELSIKFNYGGGFSTWMHMLSGALCAQASTIFSSTNINLSIWTGYNITEDEVFSTQYMMEAIKIATNGIANFQKYQQLVNTWTGFDPALISKYFGLPVFEDPNWLSYHPLPYYYAVQWLQKHKSVEGTAPSHVVNWYHDKLSRMGLLIDETTRDYRPFITGSPNIQTYCPIVTAETIQEPELKHMDMWIDEFAYISNISAKNTSTGKPRLLTSQFFVLSPVDSGLAYTPGLKIYVYNSAYENFSPERRDAVFSPLMYPDPPTLREIVEGAKHWLLYPGLSALAGFVTGGPAGAAIAGGSHLAKNVLDRIVSDPDQKQQISEAVQKVARQAVAPAPPETTTSPVQALTQSILNPEKYPTIPIQTQTQQVPPSVSTTVEHPVNPLSTLVTPTT</sequence>
<protein>
    <submittedName>
        <fullName evidence="2">Capsid protein</fullName>
    </submittedName>
</protein>
<reference evidence="2" key="1">
    <citation type="journal article" date="2023" name="J. Invertebr. Pathol.">
        <title>Distribution and prevalence of viral genomes in Italian populations of the invasive brown marmorated stink bug Halyomorpha halys.</title>
        <authorList>
            <person name="Papa G."/>
            <person name="Abba S."/>
            <person name="Galetto L."/>
            <person name="Parise C."/>
            <person name="Marzachi C."/>
            <person name="Negri I."/>
        </authorList>
    </citation>
    <scope>NUCLEOTIDE SEQUENCE</scope>
    <source>
        <strain evidence="2">COV</strain>
    </source>
</reference>
<dbReference type="EMBL" id="OR074993">
    <property type="protein sequence ID" value="WJE88714.1"/>
    <property type="molecule type" value="Genomic_RNA"/>
</dbReference>
<feature type="region of interest" description="Disordered" evidence="1">
    <location>
        <begin position="91"/>
        <end position="111"/>
    </location>
</feature>
<organism evidence="2">
    <name type="scientific">Halyomorpha halys toti-like virus 2</name>
    <dbReference type="NCBI Taxonomy" id="3051325"/>
    <lineage>
        <taxon>Viruses</taxon>
        <taxon>Riboviria</taxon>
        <taxon>Orthornavirae</taxon>
        <taxon>Duplornaviricota</taxon>
        <taxon>Chrymotiviricetes</taxon>
        <taxon>Ghabrivirales</taxon>
        <taxon>Totiviridae</taxon>
    </lineage>
</organism>
<evidence type="ECO:0000256" key="1">
    <source>
        <dbReference type="SAM" id="MobiDB-lite"/>
    </source>
</evidence>
<evidence type="ECO:0000313" key="2">
    <source>
        <dbReference type="EMBL" id="WJE88714.1"/>
    </source>
</evidence>
<proteinExistence type="predicted"/>
<accession>A0AA49FQ25</accession>
<name>A0AA49FQ25_9VIRU</name>